<evidence type="ECO:0000313" key="1">
    <source>
        <dbReference type="EMBL" id="MBJ7637859.1"/>
    </source>
</evidence>
<gene>
    <name evidence="1" type="ORF">HAU20_00260</name>
</gene>
<keyword evidence="2" id="KW-1185">Reference proteome</keyword>
<organism evidence="1 2">
    <name type="scientific">Weissella confusa</name>
    <name type="common">Lactobacillus confusus</name>
    <dbReference type="NCBI Taxonomy" id="1583"/>
    <lineage>
        <taxon>Bacteria</taxon>
        <taxon>Bacillati</taxon>
        <taxon>Bacillota</taxon>
        <taxon>Bacilli</taxon>
        <taxon>Lactobacillales</taxon>
        <taxon>Lactobacillaceae</taxon>
        <taxon>Weissella</taxon>
    </lineage>
</organism>
<reference evidence="1 2" key="1">
    <citation type="journal article" date="2021" name="Int. J. Food Microbiol.">
        <title>Safety demonstration of a microbial species for use in the food chain: Weissella confusa.</title>
        <authorList>
            <person name="Bourdichon F."/>
            <person name="Patrone V."/>
            <person name="Fontana A."/>
            <person name="Milani G."/>
            <person name="Morelli L."/>
        </authorList>
    </citation>
    <scope>NUCLEOTIDE SEQUENCE [LARGE SCALE GENOMIC DNA]</scope>
    <source>
        <strain evidence="1 2">CCUG 43002</strain>
    </source>
</reference>
<proteinExistence type="predicted"/>
<dbReference type="Proteomes" id="UP000728106">
    <property type="component" value="Unassembled WGS sequence"/>
</dbReference>
<evidence type="ECO:0000313" key="2">
    <source>
        <dbReference type="Proteomes" id="UP000728106"/>
    </source>
</evidence>
<dbReference type="RefSeq" id="WP_135390866.1">
    <property type="nucleotide sequence ID" value="NZ_ALXH01000029.1"/>
</dbReference>
<dbReference type="AlphaFoldDB" id="A0AA40YNB2"/>
<accession>A0AA40YNB2</accession>
<name>A0AA40YNB2_WEICO</name>
<protein>
    <submittedName>
        <fullName evidence="1">Uncharacterized protein</fullName>
    </submittedName>
</protein>
<sequence length="516" mass="56171">MRIGRLIFGVMLGVISMWFSHDLYASEHRVETMREFEQAWHLDEPDQTIRLEADIVDDIATGLAPRTQDVTLIGDGYELAFAPEQNKQPVSLTSLGEIKLTGELWLSGAEEAPLINARRVQTLPDSNVSMSPGYQGRMLVADEVIINGQLVLHGSHGDMIIAPNIQVGPDGFVEAFGQTGGHVFATDNGGQLTIAAGGHVSISVLQQSDGPIVSPIDMGFDQVVMQDGSRVDIASVQPALFWQKTDAAMVTVESGGRLQLTGLQQQAVVYKDQNGVSGGGLQVKQDGRLFVRGRTTTALIEFCQPTVFKIVAPAELELVNTQERGLVYRRNRGTFELQQLIAHSTTPNSDTEEFSIQSLRVKGRGNGQTVSDLPYAASTWLDSLNKLTARPLQIERPMTMAMTPVSFGSVSKSYGQSTRTVALPGTGVLTVQGSILKSWAVHLRLARPFTNRVTGQVISPQVIANQQIITESFQEILSGQEAQTHETRFEMQIGDHEVVPLGDYEAELEIKLVAGP</sequence>
<dbReference type="EMBL" id="JAAOCP010000001">
    <property type="protein sequence ID" value="MBJ7637859.1"/>
    <property type="molecule type" value="Genomic_DNA"/>
</dbReference>
<comment type="caution">
    <text evidence="1">The sequence shown here is derived from an EMBL/GenBank/DDBJ whole genome shotgun (WGS) entry which is preliminary data.</text>
</comment>